<protein>
    <submittedName>
        <fullName evidence="2">Uncharacterized protein</fullName>
    </submittedName>
</protein>
<dbReference type="EMBL" id="JACCJC010000052">
    <property type="protein sequence ID" value="KAF6231902.1"/>
    <property type="molecule type" value="Genomic_DNA"/>
</dbReference>
<keyword evidence="3" id="KW-1185">Reference proteome</keyword>
<name>A0A8H6L1D5_9LECA</name>
<accession>A0A8H6L1D5</accession>
<comment type="caution">
    <text evidence="2">The sequence shown here is derived from an EMBL/GenBank/DDBJ whole genome shotgun (WGS) entry which is preliminary data.</text>
</comment>
<evidence type="ECO:0000256" key="1">
    <source>
        <dbReference type="SAM" id="SignalP"/>
    </source>
</evidence>
<dbReference type="OrthoDB" id="5352665at2759"/>
<dbReference type="AlphaFoldDB" id="A0A8H6L1D5"/>
<feature type="chain" id="PRO_5034998206" evidence="1">
    <location>
        <begin position="24"/>
        <end position="195"/>
    </location>
</feature>
<sequence>MHLPLPSLTLSLTLLILTPPSLPLTLPPPPTLTNTTLTGAPIIGQPVCRRQPGGFTLVVCARLLTGLRTLPDYRKREIWSEYATGAHRLPVVFVQTDAATGRTCHLSMDLYGPGVPATASETFSLEGAQGDLNGIYFGCLKKYGTAGFARIGLHGNVAALLGPPLGEGSEEGGLAALRNGTRGARVMDMTEVGES</sequence>
<feature type="signal peptide" evidence="1">
    <location>
        <begin position="1"/>
        <end position="23"/>
    </location>
</feature>
<dbReference type="Proteomes" id="UP000578531">
    <property type="component" value="Unassembled WGS sequence"/>
</dbReference>
<evidence type="ECO:0000313" key="2">
    <source>
        <dbReference type="EMBL" id="KAF6231902.1"/>
    </source>
</evidence>
<organism evidence="2 3">
    <name type="scientific">Letharia columbiana</name>
    <dbReference type="NCBI Taxonomy" id="112416"/>
    <lineage>
        <taxon>Eukaryota</taxon>
        <taxon>Fungi</taxon>
        <taxon>Dikarya</taxon>
        <taxon>Ascomycota</taxon>
        <taxon>Pezizomycotina</taxon>
        <taxon>Lecanoromycetes</taxon>
        <taxon>OSLEUM clade</taxon>
        <taxon>Lecanoromycetidae</taxon>
        <taxon>Lecanorales</taxon>
        <taxon>Lecanorineae</taxon>
        <taxon>Parmeliaceae</taxon>
        <taxon>Letharia</taxon>
    </lineage>
</organism>
<dbReference type="GeneID" id="59291388"/>
<dbReference type="RefSeq" id="XP_037161333.1">
    <property type="nucleotide sequence ID" value="XM_037311627.1"/>
</dbReference>
<evidence type="ECO:0000313" key="3">
    <source>
        <dbReference type="Proteomes" id="UP000578531"/>
    </source>
</evidence>
<reference evidence="2 3" key="1">
    <citation type="journal article" date="2020" name="Genomics">
        <title>Complete, high-quality genomes from long-read metagenomic sequencing of two wolf lichen thalli reveals enigmatic genome architecture.</title>
        <authorList>
            <person name="McKenzie S.K."/>
            <person name="Walston R.F."/>
            <person name="Allen J.L."/>
        </authorList>
    </citation>
    <scope>NUCLEOTIDE SEQUENCE [LARGE SCALE GENOMIC DNA]</scope>
    <source>
        <strain evidence="2">WasteWater2</strain>
    </source>
</reference>
<proteinExistence type="predicted"/>
<keyword evidence="1" id="KW-0732">Signal</keyword>
<gene>
    <name evidence="2" type="ORF">HO173_009739</name>
</gene>